<accession>A0A7C9PIY9</accession>
<feature type="domain" description="Polypeptide-transport-associated ShlB-type" evidence="6">
    <location>
        <begin position="39"/>
        <end position="114"/>
    </location>
</feature>
<keyword evidence="1" id="KW-0472">Membrane</keyword>
<keyword evidence="1" id="KW-1134">Transmembrane beta strand</keyword>
<dbReference type="Proteomes" id="UP000484255">
    <property type="component" value="Unassembled WGS sequence"/>
</dbReference>
<keyword evidence="3" id="KW-0998">Cell outer membrane</keyword>
<comment type="caution">
    <text evidence="7">The sequence shown here is derived from an EMBL/GenBank/DDBJ whole genome shotgun (WGS) entry which is preliminary data.</text>
</comment>
<evidence type="ECO:0000313" key="8">
    <source>
        <dbReference type="Proteomes" id="UP000484255"/>
    </source>
</evidence>
<reference evidence="7 8" key="1">
    <citation type="submission" date="2020-02" db="EMBL/GenBank/DDBJ databases">
        <title>Ideonella bacterium strain TBM-1.</title>
        <authorList>
            <person name="Chen W.-M."/>
        </authorList>
    </citation>
    <scope>NUCLEOTIDE SEQUENCE [LARGE SCALE GENOMIC DNA]</scope>
    <source>
        <strain evidence="7 8">TBM-1</strain>
    </source>
</reference>
<dbReference type="GO" id="GO:0008320">
    <property type="term" value="F:protein transmembrane transporter activity"/>
    <property type="evidence" value="ECO:0007669"/>
    <property type="project" value="TreeGrafter"/>
</dbReference>
<evidence type="ECO:0000259" key="6">
    <source>
        <dbReference type="Pfam" id="PF08479"/>
    </source>
</evidence>
<evidence type="ECO:0000256" key="4">
    <source>
        <dbReference type="SAM" id="SignalP"/>
    </source>
</evidence>
<dbReference type="Gene3D" id="3.10.20.310">
    <property type="entry name" value="membrane protein fhac"/>
    <property type="match status" value="1"/>
</dbReference>
<feature type="domain" description="Haemolysin activator HlyB C-terminal" evidence="5">
    <location>
        <begin position="177"/>
        <end position="512"/>
    </location>
</feature>
<dbReference type="GO" id="GO:0098046">
    <property type="term" value="C:type V protein secretion system complex"/>
    <property type="evidence" value="ECO:0007669"/>
    <property type="project" value="TreeGrafter"/>
</dbReference>
<dbReference type="PANTHER" id="PTHR34597">
    <property type="entry name" value="SLR1661 PROTEIN"/>
    <property type="match status" value="1"/>
</dbReference>
<dbReference type="AlphaFoldDB" id="A0A7C9PIY9"/>
<dbReference type="InterPro" id="IPR005565">
    <property type="entry name" value="Hemolysn_activator_HlyB_C"/>
</dbReference>
<evidence type="ECO:0000256" key="1">
    <source>
        <dbReference type="ARBA" id="ARBA00022452"/>
    </source>
</evidence>
<evidence type="ECO:0000256" key="2">
    <source>
        <dbReference type="ARBA" id="ARBA00022692"/>
    </source>
</evidence>
<dbReference type="RefSeq" id="WP_163459242.1">
    <property type="nucleotide sequence ID" value="NZ_JAAGOH010000029.1"/>
</dbReference>
<name>A0A7C9PIY9_9BURK</name>
<dbReference type="InterPro" id="IPR051544">
    <property type="entry name" value="TPS_OM_transporter"/>
</dbReference>
<keyword evidence="8" id="KW-1185">Reference proteome</keyword>
<keyword evidence="2" id="KW-0812">Transmembrane</keyword>
<dbReference type="Pfam" id="PF08479">
    <property type="entry name" value="POTRA_2"/>
    <property type="match status" value="1"/>
</dbReference>
<dbReference type="Gene3D" id="2.40.160.50">
    <property type="entry name" value="membrane protein fhac: a member of the omp85/tpsb transporter family"/>
    <property type="match status" value="1"/>
</dbReference>
<dbReference type="EMBL" id="JAAGOH010000029">
    <property type="protein sequence ID" value="NDY93193.1"/>
    <property type="molecule type" value="Genomic_DNA"/>
</dbReference>
<sequence length="553" mass="58141">MSTRPHVLLPLCLALALGGLSAVAVRAQPASPAAGESAFDIAMFQIEGNTVLPATVLEAAVAPFLGPGRGMAGVEGARQALEALYQQRGYLTVLVDIPEQRVQGGVVRLSVIEGRVGGRHVLGARWHDPARLREAVPAVAPGQVPDFHRLQAELAPLNQGEALRVQPVVKPGLRPGTVEVELQVRDQAPVSASLELNNQHAAGTAALRLSASARHDHLFQRGHSLQLTLQTAPAAPQQSRALVLAYAVPGQAPGSAWTYQLSASDSDVASLGGVQVLGRGLTVGLRHQQLLPRTEGASVLTLGVDLRRLEETVAFGAQADRFPLRYVPWQASLADGLALGAWQWQGSATLGAAWRVLGRREVSCPLSDGSVGTVDQFACKRNGGDGSFATLRTDHRLQRAAPGGQWALRLAGQWASGPLVSAEQASLGGADSVRGYHEGEASGDHSRLLSLEWRGRNRWPAAPAPASEAPAPASRQELVPLFFADVAQVRTESPAPGQAGRQSLWGVGAGVRAAAQAVGLQWEAGLDLARAGRASAATAVGDWRLHARLQARF</sequence>
<dbReference type="PANTHER" id="PTHR34597:SF6">
    <property type="entry name" value="BLR6126 PROTEIN"/>
    <property type="match status" value="1"/>
</dbReference>
<evidence type="ECO:0000313" key="7">
    <source>
        <dbReference type="EMBL" id="NDY93193.1"/>
    </source>
</evidence>
<feature type="signal peptide" evidence="4">
    <location>
        <begin position="1"/>
        <end position="27"/>
    </location>
</feature>
<feature type="chain" id="PRO_5028946872" evidence="4">
    <location>
        <begin position="28"/>
        <end position="553"/>
    </location>
</feature>
<dbReference type="InterPro" id="IPR013686">
    <property type="entry name" value="Polypept-transport_assoc_ShlB"/>
</dbReference>
<dbReference type="GO" id="GO:0046819">
    <property type="term" value="P:protein secretion by the type V secretion system"/>
    <property type="evidence" value="ECO:0007669"/>
    <property type="project" value="TreeGrafter"/>
</dbReference>
<protein>
    <submittedName>
        <fullName evidence="7">ShlB/FhaC/HecB family hemolysin secretion/activation protein</fullName>
    </submittedName>
</protein>
<evidence type="ECO:0000256" key="3">
    <source>
        <dbReference type="ARBA" id="ARBA00023237"/>
    </source>
</evidence>
<evidence type="ECO:0000259" key="5">
    <source>
        <dbReference type="Pfam" id="PF03865"/>
    </source>
</evidence>
<organism evidence="7 8">
    <name type="scientific">Ideonella livida</name>
    <dbReference type="NCBI Taxonomy" id="2707176"/>
    <lineage>
        <taxon>Bacteria</taxon>
        <taxon>Pseudomonadati</taxon>
        <taxon>Pseudomonadota</taxon>
        <taxon>Betaproteobacteria</taxon>
        <taxon>Burkholderiales</taxon>
        <taxon>Sphaerotilaceae</taxon>
        <taxon>Ideonella</taxon>
    </lineage>
</organism>
<proteinExistence type="predicted"/>
<dbReference type="Pfam" id="PF03865">
    <property type="entry name" value="ShlB"/>
    <property type="match status" value="1"/>
</dbReference>
<keyword evidence="4" id="KW-0732">Signal</keyword>
<gene>
    <name evidence="7" type="ORF">G3A44_18525</name>
</gene>